<dbReference type="Proteomes" id="UP000219338">
    <property type="component" value="Unassembled WGS sequence"/>
</dbReference>
<feature type="domain" description="Protein kinase" evidence="1">
    <location>
        <begin position="1"/>
        <end position="240"/>
    </location>
</feature>
<name>A0A284R259_ARMOS</name>
<dbReference type="GO" id="GO:0004672">
    <property type="term" value="F:protein kinase activity"/>
    <property type="evidence" value="ECO:0007669"/>
    <property type="project" value="InterPro"/>
</dbReference>
<dbReference type="PROSITE" id="PS50011">
    <property type="entry name" value="PROTEIN_KINASE_DOM"/>
    <property type="match status" value="1"/>
</dbReference>
<dbReference type="Gene3D" id="1.10.510.10">
    <property type="entry name" value="Transferase(Phosphotransferase) domain 1"/>
    <property type="match status" value="1"/>
</dbReference>
<dbReference type="InterPro" id="IPR011009">
    <property type="entry name" value="Kinase-like_dom_sf"/>
</dbReference>
<gene>
    <name evidence="2" type="ORF">ARMOST_06148</name>
</gene>
<evidence type="ECO:0000313" key="2">
    <source>
        <dbReference type="EMBL" id="SJL02811.1"/>
    </source>
</evidence>
<keyword evidence="3" id="KW-1185">Reference proteome</keyword>
<evidence type="ECO:0000259" key="1">
    <source>
        <dbReference type="PROSITE" id="PS50011"/>
    </source>
</evidence>
<dbReference type="GO" id="GO:0005524">
    <property type="term" value="F:ATP binding"/>
    <property type="evidence" value="ECO:0007669"/>
    <property type="project" value="InterPro"/>
</dbReference>
<dbReference type="AlphaFoldDB" id="A0A284R259"/>
<organism evidence="2 3">
    <name type="scientific">Armillaria ostoyae</name>
    <name type="common">Armillaria root rot fungus</name>
    <dbReference type="NCBI Taxonomy" id="47428"/>
    <lineage>
        <taxon>Eukaryota</taxon>
        <taxon>Fungi</taxon>
        <taxon>Dikarya</taxon>
        <taxon>Basidiomycota</taxon>
        <taxon>Agaricomycotina</taxon>
        <taxon>Agaricomycetes</taxon>
        <taxon>Agaricomycetidae</taxon>
        <taxon>Agaricales</taxon>
        <taxon>Marasmiineae</taxon>
        <taxon>Physalacriaceae</taxon>
        <taxon>Armillaria</taxon>
    </lineage>
</organism>
<dbReference type="InterPro" id="IPR000719">
    <property type="entry name" value="Prot_kinase_dom"/>
</dbReference>
<reference evidence="3" key="1">
    <citation type="journal article" date="2017" name="Nat. Ecol. Evol.">
        <title>Genome expansion and lineage-specific genetic innovations in the forest pathogenic fungi Armillaria.</title>
        <authorList>
            <person name="Sipos G."/>
            <person name="Prasanna A.N."/>
            <person name="Walter M.C."/>
            <person name="O'Connor E."/>
            <person name="Balint B."/>
            <person name="Krizsan K."/>
            <person name="Kiss B."/>
            <person name="Hess J."/>
            <person name="Varga T."/>
            <person name="Slot J."/>
            <person name="Riley R."/>
            <person name="Boka B."/>
            <person name="Rigling D."/>
            <person name="Barry K."/>
            <person name="Lee J."/>
            <person name="Mihaltcheva S."/>
            <person name="LaButti K."/>
            <person name="Lipzen A."/>
            <person name="Waldron R."/>
            <person name="Moloney N.M."/>
            <person name="Sperisen C."/>
            <person name="Kredics L."/>
            <person name="Vagvoelgyi C."/>
            <person name="Patrignani A."/>
            <person name="Fitzpatrick D."/>
            <person name="Nagy I."/>
            <person name="Doyle S."/>
            <person name="Anderson J.B."/>
            <person name="Grigoriev I.V."/>
            <person name="Gueldener U."/>
            <person name="Muensterkoetter M."/>
            <person name="Nagy L.G."/>
        </authorList>
    </citation>
    <scope>NUCLEOTIDE SEQUENCE [LARGE SCALE GENOMIC DNA]</scope>
    <source>
        <strain evidence="3">C18/9</strain>
    </source>
</reference>
<dbReference type="PANTHER" id="PTHR11909">
    <property type="entry name" value="CASEIN KINASE-RELATED"/>
    <property type="match status" value="1"/>
</dbReference>
<dbReference type="Pfam" id="PF00069">
    <property type="entry name" value="Pkinase"/>
    <property type="match status" value="1"/>
</dbReference>
<proteinExistence type="predicted"/>
<dbReference type="EMBL" id="FUEG01000004">
    <property type="protein sequence ID" value="SJL02811.1"/>
    <property type="molecule type" value="Genomic_DNA"/>
</dbReference>
<protein>
    <recommendedName>
        <fullName evidence="1">Protein kinase domain-containing protein</fullName>
    </recommendedName>
</protein>
<dbReference type="OrthoDB" id="5579860at2759"/>
<sequence>MHGYGDSGVKCCRTEEEERAWTGVMLANVIETVDKLAGLEHIHSHKILLRAIKPENLLCALNDSAIKIVDFGISKPFSHRQPLKERRVVIGSLHWAKLNSHIKKDLAPPDDLESLAYIALSLLCGNLPQKPHAREESQMRLQEVVGQMKPESSGKDLQALVWEYGATRRWVNDEPKFEVPREGEVDNDNGGDGLGEDNYFAMDLDMLERQGERDKNFILLVEQEADLDSGTPLIAEALQE</sequence>
<evidence type="ECO:0000313" key="3">
    <source>
        <dbReference type="Proteomes" id="UP000219338"/>
    </source>
</evidence>
<dbReference type="InterPro" id="IPR050235">
    <property type="entry name" value="CK1_Ser-Thr_kinase"/>
</dbReference>
<accession>A0A284R259</accession>
<dbReference type="STRING" id="47428.A0A284R259"/>
<dbReference type="SUPFAM" id="SSF56112">
    <property type="entry name" value="Protein kinase-like (PK-like)"/>
    <property type="match status" value="1"/>
</dbReference>